<dbReference type="InterPro" id="IPR045621">
    <property type="entry name" value="BPD_transp_1_N"/>
</dbReference>
<comment type="subcellular location">
    <subcellularLocation>
        <location evidence="1 7">Cell membrane</location>
        <topology evidence="1 7">Multi-pass membrane protein</topology>
    </subcellularLocation>
</comment>
<keyword evidence="3" id="KW-1003">Cell membrane</keyword>
<dbReference type="Proteomes" id="UP000326838">
    <property type="component" value="Unassembled WGS sequence"/>
</dbReference>
<feature type="transmembrane region" description="Helical" evidence="7">
    <location>
        <begin position="231"/>
        <end position="250"/>
    </location>
</feature>
<protein>
    <submittedName>
        <fullName evidence="9">ABC transporter permease</fullName>
    </submittedName>
</protein>
<evidence type="ECO:0000256" key="7">
    <source>
        <dbReference type="RuleBase" id="RU363032"/>
    </source>
</evidence>
<evidence type="ECO:0000256" key="5">
    <source>
        <dbReference type="ARBA" id="ARBA00022989"/>
    </source>
</evidence>
<dbReference type="Gene3D" id="1.10.3720.10">
    <property type="entry name" value="MetI-like"/>
    <property type="match status" value="1"/>
</dbReference>
<dbReference type="Pfam" id="PF00528">
    <property type="entry name" value="BPD_transp_1"/>
    <property type="match status" value="1"/>
</dbReference>
<proteinExistence type="inferred from homology"/>
<dbReference type="GO" id="GO:0005886">
    <property type="term" value="C:plasma membrane"/>
    <property type="evidence" value="ECO:0007669"/>
    <property type="project" value="UniProtKB-SubCell"/>
</dbReference>
<feature type="transmembrane region" description="Helical" evidence="7">
    <location>
        <begin position="285"/>
        <end position="306"/>
    </location>
</feature>
<feature type="domain" description="ABC transmembrane type-1" evidence="8">
    <location>
        <begin position="121"/>
        <end position="354"/>
    </location>
</feature>
<dbReference type="GO" id="GO:0055085">
    <property type="term" value="P:transmembrane transport"/>
    <property type="evidence" value="ECO:0007669"/>
    <property type="project" value="InterPro"/>
</dbReference>
<sequence length="363" mass="39190">MTSDVTVASVEQPPPALAATGKRRGGGLGRYIVVRFLLMIPTVFILVTLVFFLIRLTGDPITAALGGRLPAAQLAERITEAGYDRPIIVQYFEYLGQVLTGNFGNTITDNQPVTDVLVTYGSATLELVLYSLVVALIVGIPLGMVAAALRDRWPDAVLRVSAILFYATPVFFSGLVAKLIFSVWLGWLPVSGRADVRTEIALNRESGTGLYLLDAIATGNPAYIQDVLEHAVLPALTLGLLTAGIFLRLVRTNVIGTYNMPYVDAARSRGVSEFRLVRKHAYKPALIPIITVIGLQIALLLGGAVLTETTFEWKGLGFQLAAYLGARDFVAVQGIVALIAVIVALTNFFVDIIAAFIDPRVRY</sequence>
<dbReference type="PROSITE" id="PS50928">
    <property type="entry name" value="ABC_TM1"/>
    <property type="match status" value="1"/>
</dbReference>
<keyword evidence="2 7" id="KW-0813">Transport</keyword>
<feature type="transmembrane region" description="Helical" evidence="7">
    <location>
        <begin position="161"/>
        <end position="187"/>
    </location>
</feature>
<dbReference type="InterPro" id="IPR000515">
    <property type="entry name" value="MetI-like"/>
</dbReference>
<dbReference type="Pfam" id="PF19300">
    <property type="entry name" value="BPD_transp_1_N"/>
    <property type="match status" value="1"/>
</dbReference>
<reference evidence="10" key="1">
    <citation type="submission" date="2019-09" db="EMBL/GenBank/DDBJ databases">
        <title>Mumia zhuanghuii sp. nov. isolated from the intestinal contents of plateau pika (Ochotona curzoniae) in the Qinghai-Tibet plateau of China.</title>
        <authorList>
            <person name="Tian Z."/>
        </authorList>
    </citation>
    <scope>NUCLEOTIDE SEQUENCE [LARGE SCALE GENOMIC DNA]</scope>
    <source>
        <strain evidence="10">L-033</strain>
    </source>
</reference>
<evidence type="ECO:0000256" key="1">
    <source>
        <dbReference type="ARBA" id="ARBA00004651"/>
    </source>
</evidence>
<evidence type="ECO:0000313" key="9">
    <source>
        <dbReference type="EMBL" id="KAA9134466.1"/>
    </source>
</evidence>
<gene>
    <name evidence="9" type="ORF">F6B40_06800</name>
</gene>
<dbReference type="SUPFAM" id="SSF161098">
    <property type="entry name" value="MetI-like"/>
    <property type="match status" value="1"/>
</dbReference>
<dbReference type="CDD" id="cd06261">
    <property type="entry name" value="TM_PBP2"/>
    <property type="match status" value="1"/>
</dbReference>
<evidence type="ECO:0000313" key="10">
    <source>
        <dbReference type="Proteomes" id="UP000326838"/>
    </source>
</evidence>
<evidence type="ECO:0000256" key="2">
    <source>
        <dbReference type="ARBA" id="ARBA00022448"/>
    </source>
</evidence>
<comment type="similarity">
    <text evidence="7">Belongs to the binding-protein-dependent transport system permease family.</text>
</comment>
<keyword evidence="10" id="KW-1185">Reference proteome</keyword>
<evidence type="ECO:0000256" key="6">
    <source>
        <dbReference type="ARBA" id="ARBA00023136"/>
    </source>
</evidence>
<evidence type="ECO:0000256" key="4">
    <source>
        <dbReference type="ARBA" id="ARBA00022692"/>
    </source>
</evidence>
<feature type="transmembrane region" description="Helical" evidence="7">
    <location>
        <begin position="127"/>
        <end position="149"/>
    </location>
</feature>
<feature type="transmembrane region" description="Helical" evidence="7">
    <location>
        <begin position="330"/>
        <end position="357"/>
    </location>
</feature>
<feature type="transmembrane region" description="Helical" evidence="7">
    <location>
        <begin position="32"/>
        <end position="54"/>
    </location>
</feature>
<dbReference type="RefSeq" id="WP_150892764.1">
    <property type="nucleotide sequence ID" value="NZ_VYUY01000007.1"/>
</dbReference>
<keyword evidence="6 7" id="KW-0472">Membrane</keyword>
<dbReference type="EMBL" id="VYUY01000007">
    <property type="protein sequence ID" value="KAA9134466.1"/>
    <property type="molecule type" value="Genomic_DNA"/>
</dbReference>
<evidence type="ECO:0000259" key="8">
    <source>
        <dbReference type="PROSITE" id="PS50928"/>
    </source>
</evidence>
<keyword evidence="5 7" id="KW-1133">Transmembrane helix</keyword>
<name>A0A5N0TKJ2_9MICO</name>
<evidence type="ECO:0000256" key="3">
    <source>
        <dbReference type="ARBA" id="ARBA00022475"/>
    </source>
</evidence>
<dbReference type="PANTHER" id="PTHR43163:SF6">
    <property type="entry name" value="DIPEPTIDE TRANSPORT SYSTEM PERMEASE PROTEIN DPPB-RELATED"/>
    <property type="match status" value="1"/>
</dbReference>
<accession>A0A5N0TKJ2</accession>
<comment type="caution">
    <text evidence="9">The sequence shown here is derived from an EMBL/GenBank/DDBJ whole genome shotgun (WGS) entry which is preliminary data.</text>
</comment>
<dbReference type="InterPro" id="IPR035906">
    <property type="entry name" value="MetI-like_sf"/>
</dbReference>
<dbReference type="PANTHER" id="PTHR43163">
    <property type="entry name" value="DIPEPTIDE TRANSPORT SYSTEM PERMEASE PROTEIN DPPB-RELATED"/>
    <property type="match status" value="1"/>
</dbReference>
<organism evidence="9 10">
    <name type="scientific">Microbacterium caowuchunii</name>
    <dbReference type="NCBI Taxonomy" id="2614638"/>
    <lineage>
        <taxon>Bacteria</taxon>
        <taxon>Bacillati</taxon>
        <taxon>Actinomycetota</taxon>
        <taxon>Actinomycetes</taxon>
        <taxon>Micrococcales</taxon>
        <taxon>Microbacteriaceae</taxon>
        <taxon>Microbacterium</taxon>
    </lineage>
</organism>
<keyword evidence="4 7" id="KW-0812">Transmembrane</keyword>
<dbReference type="AlphaFoldDB" id="A0A5N0TKJ2"/>